<reference evidence="1 2" key="1">
    <citation type="submission" date="2022-05" db="EMBL/GenBank/DDBJ databases">
        <authorList>
            <consortium name="Genoscope - CEA"/>
            <person name="William W."/>
        </authorList>
    </citation>
    <scope>NUCLEOTIDE SEQUENCE [LARGE SCALE GENOMIC DNA]</scope>
</reference>
<keyword evidence="2" id="KW-1185">Reference proteome</keyword>
<organism evidence="1 2">
    <name type="scientific">Pocillopora meandrina</name>
    <dbReference type="NCBI Taxonomy" id="46732"/>
    <lineage>
        <taxon>Eukaryota</taxon>
        <taxon>Metazoa</taxon>
        <taxon>Cnidaria</taxon>
        <taxon>Anthozoa</taxon>
        <taxon>Hexacorallia</taxon>
        <taxon>Scleractinia</taxon>
        <taxon>Astrocoeniina</taxon>
        <taxon>Pocilloporidae</taxon>
        <taxon>Pocillopora</taxon>
    </lineage>
</organism>
<dbReference type="Proteomes" id="UP001159428">
    <property type="component" value="Unassembled WGS sequence"/>
</dbReference>
<evidence type="ECO:0000313" key="1">
    <source>
        <dbReference type="EMBL" id="CAH3035599.1"/>
    </source>
</evidence>
<name>A0AAU9VVQ4_9CNID</name>
<sequence length="90" mass="10276">KFLALVYGLNGASSKYFCIWCYCCKDQINNLDIDDWPIERKLSECTWLCQRSTTAARKGCTMPPLLNIPFEFVVVDTLHLFLSCCLNACV</sequence>
<comment type="caution">
    <text evidence="1">The sequence shown here is derived from an EMBL/GenBank/DDBJ whole genome shotgun (WGS) entry which is preliminary data.</text>
</comment>
<feature type="non-terminal residue" evidence="1">
    <location>
        <position position="1"/>
    </location>
</feature>
<protein>
    <submittedName>
        <fullName evidence="1">Uncharacterized protein</fullName>
    </submittedName>
</protein>
<proteinExistence type="predicted"/>
<dbReference type="AlphaFoldDB" id="A0AAU9VVQ4"/>
<dbReference type="PANTHER" id="PTHR31424">
    <property type="entry name" value="PROTEIN CBG23806"/>
    <property type="match status" value="1"/>
</dbReference>
<gene>
    <name evidence="1" type="ORF">PMEA_00016362</name>
</gene>
<evidence type="ECO:0000313" key="2">
    <source>
        <dbReference type="Proteomes" id="UP001159428"/>
    </source>
</evidence>
<dbReference type="PANTHER" id="PTHR31424:SF5">
    <property type="entry name" value="APPLE DOMAIN-CONTAINING PROTEIN"/>
    <property type="match status" value="1"/>
</dbReference>
<accession>A0AAU9VVQ4</accession>
<dbReference type="EMBL" id="CALNXJ010000003">
    <property type="protein sequence ID" value="CAH3035599.1"/>
    <property type="molecule type" value="Genomic_DNA"/>
</dbReference>